<dbReference type="CDD" id="cd02136">
    <property type="entry name" value="PnbA_NfnB-like"/>
    <property type="match status" value="1"/>
</dbReference>
<protein>
    <submittedName>
        <fullName evidence="7">Nitroreductase</fullName>
    </submittedName>
</protein>
<dbReference type="PANTHER" id="PTHR43673:SF2">
    <property type="entry name" value="NITROREDUCTASE"/>
    <property type="match status" value="1"/>
</dbReference>
<dbReference type="GO" id="GO:0016491">
    <property type="term" value="F:oxidoreductase activity"/>
    <property type="evidence" value="ECO:0007669"/>
    <property type="project" value="UniProtKB-KW"/>
</dbReference>
<dbReference type="InterPro" id="IPR000415">
    <property type="entry name" value="Nitroreductase-like"/>
</dbReference>
<dbReference type="SUPFAM" id="SSF55469">
    <property type="entry name" value="FMN-dependent nitroreductase-like"/>
    <property type="match status" value="1"/>
</dbReference>
<evidence type="ECO:0000313" key="7">
    <source>
        <dbReference type="EMBL" id="GIL40111.1"/>
    </source>
</evidence>
<evidence type="ECO:0000256" key="2">
    <source>
        <dbReference type="ARBA" id="ARBA00007118"/>
    </source>
</evidence>
<dbReference type="InterPro" id="IPR029479">
    <property type="entry name" value="Nitroreductase"/>
</dbReference>
<dbReference type="AlphaFoldDB" id="A0A8S8XE26"/>
<dbReference type="EMBL" id="BOPV01000001">
    <property type="protein sequence ID" value="GIL40111.1"/>
    <property type="molecule type" value="Genomic_DNA"/>
</dbReference>
<comment type="cofactor">
    <cofactor evidence="1">
        <name>FMN</name>
        <dbReference type="ChEBI" id="CHEBI:58210"/>
    </cofactor>
</comment>
<evidence type="ECO:0000256" key="3">
    <source>
        <dbReference type="ARBA" id="ARBA00022630"/>
    </source>
</evidence>
<comment type="caution">
    <text evidence="7">The sequence shown here is derived from an EMBL/GenBank/DDBJ whole genome shotgun (WGS) entry which is preliminary data.</text>
</comment>
<sequence length="221" mass="24349">MLDAITSRRSVRAFLDTPVARDTIEQILAAASRAPSANNTQPWRVYVLTGAAKTRLTDAILAARADGAHEPRPEYGYYPAAWPEPYLSRRRKVGWDLYSLLGIGKGDRDQARAWSDQNFRFFGAPVGMIFTLDRDLAIASYMDLGMFMQNISTIARHLGLDTCPQAAFASYHDVIRTELALDPNQVVVCGMALGHADEAALANQLITDREPPASFAAFLDT</sequence>
<evidence type="ECO:0000256" key="5">
    <source>
        <dbReference type="ARBA" id="ARBA00023002"/>
    </source>
</evidence>
<gene>
    <name evidence="7" type="ORF">TMPK1_23480</name>
</gene>
<evidence type="ECO:0000256" key="1">
    <source>
        <dbReference type="ARBA" id="ARBA00001917"/>
    </source>
</evidence>
<keyword evidence="4" id="KW-0288">FMN</keyword>
<comment type="similarity">
    <text evidence="2">Belongs to the nitroreductase family.</text>
</comment>
<dbReference type="Pfam" id="PF00881">
    <property type="entry name" value="Nitroreductase"/>
    <property type="match status" value="1"/>
</dbReference>
<evidence type="ECO:0000256" key="4">
    <source>
        <dbReference type="ARBA" id="ARBA00022643"/>
    </source>
</evidence>
<reference evidence="7" key="1">
    <citation type="submission" date="2021-02" db="EMBL/GenBank/DDBJ databases">
        <title>Genome sequence of Rhodospirillales sp. strain TMPK1 isolated from soil.</title>
        <authorList>
            <person name="Nakai R."/>
            <person name="Kusada H."/>
            <person name="Tamaki H."/>
        </authorList>
    </citation>
    <scope>NUCLEOTIDE SEQUENCE</scope>
    <source>
        <strain evidence="7">TMPK1</strain>
    </source>
</reference>
<evidence type="ECO:0000259" key="6">
    <source>
        <dbReference type="Pfam" id="PF00881"/>
    </source>
</evidence>
<dbReference type="Gene3D" id="3.40.109.10">
    <property type="entry name" value="NADH Oxidase"/>
    <property type="match status" value="1"/>
</dbReference>
<dbReference type="PANTHER" id="PTHR43673">
    <property type="entry name" value="NAD(P)H NITROREDUCTASE YDGI-RELATED"/>
    <property type="match status" value="1"/>
</dbReference>
<feature type="domain" description="Nitroreductase" evidence="6">
    <location>
        <begin position="5"/>
        <end position="195"/>
    </location>
</feature>
<evidence type="ECO:0000313" key="8">
    <source>
        <dbReference type="Proteomes" id="UP000681075"/>
    </source>
</evidence>
<keyword evidence="8" id="KW-1185">Reference proteome</keyword>
<accession>A0A8S8XE26</accession>
<dbReference type="RefSeq" id="WP_420243220.1">
    <property type="nucleotide sequence ID" value="NZ_BOPV01000001.1"/>
</dbReference>
<name>A0A8S8XE26_9PROT</name>
<keyword evidence="5" id="KW-0560">Oxidoreductase</keyword>
<proteinExistence type="inferred from homology"/>
<dbReference type="Proteomes" id="UP000681075">
    <property type="component" value="Unassembled WGS sequence"/>
</dbReference>
<keyword evidence="3" id="KW-0285">Flavoprotein</keyword>
<organism evidence="7 8">
    <name type="scientific">Roseiterribacter gracilis</name>
    <dbReference type="NCBI Taxonomy" id="2812848"/>
    <lineage>
        <taxon>Bacteria</taxon>
        <taxon>Pseudomonadati</taxon>
        <taxon>Pseudomonadota</taxon>
        <taxon>Alphaproteobacteria</taxon>
        <taxon>Rhodospirillales</taxon>
        <taxon>Roseiterribacteraceae</taxon>
        <taxon>Roseiterribacter</taxon>
    </lineage>
</organism>